<evidence type="ECO:0000256" key="10">
    <source>
        <dbReference type="PIRNR" id="PIRNR000439"/>
    </source>
</evidence>
<feature type="compositionally biased region" description="Basic and acidic residues" evidence="12">
    <location>
        <begin position="55"/>
        <end position="68"/>
    </location>
</feature>
<evidence type="ECO:0000256" key="6">
    <source>
        <dbReference type="ARBA" id="ARBA00022989"/>
    </source>
</evidence>
<dbReference type="GeneID" id="54483588"/>
<dbReference type="Proteomes" id="UP000799437">
    <property type="component" value="Unassembled WGS sequence"/>
</dbReference>
<keyword evidence="3 10" id="KW-0808">Transferase</keyword>
<feature type="region of interest" description="Disordered" evidence="12">
    <location>
        <begin position="1"/>
        <end position="90"/>
    </location>
</feature>
<dbReference type="RefSeq" id="XP_033596127.1">
    <property type="nucleotide sequence ID" value="XM_033742534.1"/>
</dbReference>
<evidence type="ECO:0000256" key="13">
    <source>
        <dbReference type="SAM" id="Phobius"/>
    </source>
</evidence>
<evidence type="ECO:0000256" key="12">
    <source>
        <dbReference type="SAM" id="MobiDB-lite"/>
    </source>
</evidence>
<feature type="transmembrane region" description="Helical" evidence="13">
    <location>
        <begin position="591"/>
        <end position="611"/>
    </location>
</feature>
<keyword evidence="5 10" id="KW-0256">Endoplasmic reticulum</keyword>
<proteinExistence type="inferred from homology"/>
<evidence type="ECO:0000256" key="3">
    <source>
        <dbReference type="ARBA" id="ARBA00022679"/>
    </source>
</evidence>
<keyword evidence="8 10" id="KW-0012">Acyltransferase</keyword>
<feature type="transmembrane region" description="Helical" evidence="13">
    <location>
        <begin position="175"/>
        <end position="198"/>
    </location>
</feature>
<evidence type="ECO:0000256" key="11">
    <source>
        <dbReference type="PIRSR" id="PIRSR000439-1"/>
    </source>
</evidence>
<feature type="transmembrane region" description="Helical" evidence="13">
    <location>
        <begin position="255"/>
        <end position="275"/>
    </location>
</feature>
<evidence type="ECO:0000256" key="8">
    <source>
        <dbReference type="ARBA" id="ARBA00023315"/>
    </source>
</evidence>
<keyword evidence="4 13" id="KW-0812">Transmembrane</keyword>
<evidence type="ECO:0000313" key="14">
    <source>
        <dbReference type="EMBL" id="KAF2753676.1"/>
    </source>
</evidence>
<keyword evidence="6 13" id="KW-1133">Transmembrane helix</keyword>
<dbReference type="PANTHER" id="PTHR10408:SF23">
    <property type="entry name" value="STEROL O-ACYLTRANSFERASE 1-RELATED"/>
    <property type="match status" value="1"/>
</dbReference>
<dbReference type="GO" id="GO:0005789">
    <property type="term" value="C:endoplasmic reticulum membrane"/>
    <property type="evidence" value="ECO:0007669"/>
    <property type="project" value="UniProtKB-SubCell"/>
</dbReference>
<gene>
    <name evidence="14" type="ORF">EJ05DRAFT_457594</name>
</gene>
<feature type="active site" evidence="11">
    <location>
        <position position="603"/>
    </location>
</feature>
<keyword evidence="15" id="KW-1185">Reference proteome</keyword>
<protein>
    <recommendedName>
        <fullName evidence="10">O-acyltransferase</fullName>
    </recommendedName>
</protein>
<evidence type="ECO:0000256" key="1">
    <source>
        <dbReference type="ARBA" id="ARBA00004477"/>
    </source>
</evidence>
<sequence>MASVESQGLLISNERLDQIAGNENRSVDFEEALNPVTNSSDSWSGSSVSDEEDYDKLRPHPDDLRDDAYGGGIEDTEQKDGDYPSGDADNVARAKPKIARRKSIQVVLETTDRKGRYKITADDPEIREILRRSLEREADVADAAKKKKLRFRDLMFTKQFTTFDRQNPLSSESAFHGFFTLFWLCLAMLLLRIAAYNYKEHGSVFGGAELLHMMFGRDVILLGLTDGAMAASPVVGLVLQLAILKGWISWNSSGWIIQNVWQAGWLGAFLGWTFYREWPWTHTIFITLHSLVFLMKQHSYAFYNGYLSQVYRRKMLLEQKLQQLDDIVPTPQSPQVRRSFSTTGTDIDFSPSAGKNLRRRGSMGPKASTNLLKEKSGISPIASAIESGEPLDGDQLRTFTSIINTEIEILDDELSARCTNKANAYPNNLNIANFADWTVLPTLVYELEYPRQERINWLYVAEKTAATFGCIWVMMVVSQAYIYPAVLETVRMKEAGMSLQQRWVEFPWILSDLLFPMLLEQLLSWYVIWECVLNVLAELTRFADRGFYGDWWNSVSWDQYARDWNRPVHSFLLRHVYHSSISAFHFSKPTAMFATFFLSACVHELIMFCLFHKVRGYLFTFQLLQIPLAGLSRTKLLKGRKTIGNIMFWAGLFIGPSLITSLYLIV</sequence>
<accession>A0A6A6VV62</accession>
<comment type="similarity">
    <text evidence="2 10">Belongs to the membrane-bound acyltransferase family. Sterol o-acyltransferase subfamily.</text>
</comment>
<comment type="subcellular location">
    <subcellularLocation>
        <location evidence="1 10">Endoplasmic reticulum membrane</location>
        <topology evidence="1 10">Multi-pass membrane protein</topology>
    </subcellularLocation>
</comment>
<dbReference type="InterPro" id="IPR004299">
    <property type="entry name" value="MBOAT_fam"/>
</dbReference>
<evidence type="ECO:0000256" key="2">
    <source>
        <dbReference type="ARBA" id="ARBA00009010"/>
    </source>
</evidence>
<comment type="function">
    <text evidence="9">Sterol O-acyltransferase that catalyzes the formation of stery esters.</text>
</comment>
<feature type="compositionally biased region" description="Low complexity" evidence="12">
    <location>
        <begin position="39"/>
        <end position="48"/>
    </location>
</feature>
<feature type="transmembrane region" description="Helical" evidence="13">
    <location>
        <begin position="646"/>
        <end position="665"/>
    </location>
</feature>
<dbReference type="EMBL" id="ML996583">
    <property type="protein sequence ID" value="KAF2753676.1"/>
    <property type="molecule type" value="Genomic_DNA"/>
</dbReference>
<evidence type="ECO:0000313" key="15">
    <source>
        <dbReference type="Proteomes" id="UP000799437"/>
    </source>
</evidence>
<evidence type="ECO:0000256" key="9">
    <source>
        <dbReference type="ARBA" id="ARBA00023568"/>
    </source>
</evidence>
<dbReference type="InterPro" id="IPR014371">
    <property type="entry name" value="Oat_ACAT_DAG_ARE"/>
</dbReference>
<feature type="compositionally biased region" description="Polar residues" evidence="12">
    <location>
        <begin position="1"/>
        <end position="10"/>
    </location>
</feature>
<dbReference type="GO" id="GO:0008204">
    <property type="term" value="P:ergosterol metabolic process"/>
    <property type="evidence" value="ECO:0007669"/>
    <property type="project" value="TreeGrafter"/>
</dbReference>
<reference evidence="14" key="1">
    <citation type="journal article" date="2020" name="Stud. Mycol.">
        <title>101 Dothideomycetes genomes: a test case for predicting lifestyles and emergence of pathogens.</title>
        <authorList>
            <person name="Haridas S."/>
            <person name="Albert R."/>
            <person name="Binder M."/>
            <person name="Bloem J."/>
            <person name="Labutti K."/>
            <person name="Salamov A."/>
            <person name="Andreopoulos B."/>
            <person name="Baker S."/>
            <person name="Barry K."/>
            <person name="Bills G."/>
            <person name="Bluhm B."/>
            <person name="Cannon C."/>
            <person name="Castanera R."/>
            <person name="Culley D."/>
            <person name="Daum C."/>
            <person name="Ezra D."/>
            <person name="Gonzalez J."/>
            <person name="Henrissat B."/>
            <person name="Kuo A."/>
            <person name="Liang C."/>
            <person name="Lipzen A."/>
            <person name="Lutzoni F."/>
            <person name="Magnuson J."/>
            <person name="Mondo S."/>
            <person name="Nolan M."/>
            <person name="Ohm R."/>
            <person name="Pangilinan J."/>
            <person name="Park H.-J."/>
            <person name="Ramirez L."/>
            <person name="Alfaro M."/>
            <person name="Sun H."/>
            <person name="Tritt A."/>
            <person name="Yoshinaga Y."/>
            <person name="Zwiers L.-H."/>
            <person name="Turgeon B."/>
            <person name="Goodwin S."/>
            <person name="Spatafora J."/>
            <person name="Crous P."/>
            <person name="Grigoriev I."/>
        </authorList>
    </citation>
    <scope>NUCLEOTIDE SEQUENCE</scope>
    <source>
        <strain evidence="14">CBS 121739</strain>
    </source>
</reference>
<dbReference type="PIRSF" id="PIRSF000439">
    <property type="entry name" value="Oat_ACAT_DAG_ARE"/>
    <property type="match status" value="1"/>
</dbReference>
<dbReference type="Pfam" id="PF03062">
    <property type="entry name" value="MBOAT"/>
    <property type="match status" value="1"/>
</dbReference>
<dbReference type="GO" id="GO:0034737">
    <property type="term" value="F:ergosterol O-acyltransferase activity"/>
    <property type="evidence" value="ECO:0007669"/>
    <property type="project" value="TreeGrafter"/>
</dbReference>
<keyword evidence="7 10" id="KW-0472">Membrane</keyword>
<organism evidence="14 15">
    <name type="scientific">Pseudovirgaria hyperparasitica</name>
    <dbReference type="NCBI Taxonomy" id="470096"/>
    <lineage>
        <taxon>Eukaryota</taxon>
        <taxon>Fungi</taxon>
        <taxon>Dikarya</taxon>
        <taxon>Ascomycota</taxon>
        <taxon>Pezizomycotina</taxon>
        <taxon>Dothideomycetes</taxon>
        <taxon>Dothideomycetes incertae sedis</taxon>
        <taxon>Acrospermales</taxon>
        <taxon>Acrospermaceae</taxon>
        <taxon>Pseudovirgaria</taxon>
    </lineage>
</organism>
<dbReference type="PANTHER" id="PTHR10408">
    <property type="entry name" value="STEROL O-ACYLTRANSFERASE"/>
    <property type="match status" value="1"/>
</dbReference>
<feature type="transmembrane region" description="Helical" evidence="13">
    <location>
        <begin position="464"/>
        <end position="486"/>
    </location>
</feature>
<evidence type="ECO:0000256" key="4">
    <source>
        <dbReference type="ARBA" id="ARBA00022692"/>
    </source>
</evidence>
<evidence type="ECO:0000256" key="5">
    <source>
        <dbReference type="ARBA" id="ARBA00022824"/>
    </source>
</evidence>
<evidence type="ECO:0000256" key="7">
    <source>
        <dbReference type="ARBA" id="ARBA00023136"/>
    </source>
</evidence>
<dbReference type="AlphaFoldDB" id="A0A6A6VV62"/>
<feature type="transmembrane region" description="Helical" evidence="13">
    <location>
        <begin position="219"/>
        <end position="243"/>
    </location>
</feature>
<dbReference type="OrthoDB" id="10039049at2759"/>
<name>A0A6A6VV62_9PEZI</name>